<gene>
    <name evidence="2" type="ORF">PPERSA_09973</name>
</gene>
<dbReference type="Gene3D" id="3.40.50.300">
    <property type="entry name" value="P-loop containing nucleotide triphosphate hydrolases"/>
    <property type="match status" value="1"/>
</dbReference>
<dbReference type="EMBL" id="LDAU01000155">
    <property type="protein sequence ID" value="KRX02356.1"/>
    <property type="molecule type" value="Genomic_DNA"/>
</dbReference>
<dbReference type="Pfam" id="PF00071">
    <property type="entry name" value="Ras"/>
    <property type="match status" value="1"/>
</dbReference>
<sequence length="213" mass="24009">MDSEDYHFKFRITIMGDKAVGKSALLDSIANNFGKIVENEQSEELNIKTVGYVDDDTLFKISYWEIPGSQRNAEHSFRFCLGASAAVYMFDVSRRQSFERVENWIKETEKCEIPIRILVGNKVDLYANTKGAVSKSEAQSLAQKYDMEYFETCSIGDSSISLVYDHLFTTIVNSIPNPPTPQSLIGKGILLGKRLLNSSKYQLALCDIASLYE</sequence>
<accession>A0A0V0QJH7</accession>
<dbReference type="CDD" id="cd00154">
    <property type="entry name" value="Rab"/>
    <property type="match status" value="1"/>
</dbReference>
<dbReference type="PANTHER" id="PTHR47978">
    <property type="match status" value="1"/>
</dbReference>
<evidence type="ECO:0000313" key="3">
    <source>
        <dbReference type="Proteomes" id="UP000054937"/>
    </source>
</evidence>
<dbReference type="NCBIfam" id="TIGR00231">
    <property type="entry name" value="small_GTP"/>
    <property type="match status" value="1"/>
</dbReference>
<dbReference type="InterPro" id="IPR027417">
    <property type="entry name" value="P-loop_NTPase"/>
</dbReference>
<name>A0A0V0QJH7_PSEPJ</name>
<dbReference type="InParanoid" id="A0A0V0QJH7"/>
<keyword evidence="1" id="KW-0547">Nucleotide-binding</keyword>
<dbReference type="InterPro" id="IPR001806">
    <property type="entry name" value="Small_GTPase"/>
</dbReference>
<keyword evidence="3" id="KW-1185">Reference proteome</keyword>
<dbReference type="SUPFAM" id="SSF52540">
    <property type="entry name" value="P-loop containing nucleoside triphosphate hydrolases"/>
    <property type="match status" value="1"/>
</dbReference>
<evidence type="ECO:0000313" key="2">
    <source>
        <dbReference type="EMBL" id="KRX02356.1"/>
    </source>
</evidence>
<dbReference type="Proteomes" id="UP000054937">
    <property type="component" value="Unassembled WGS sequence"/>
</dbReference>
<dbReference type="GO" id="GO:0005525">
    <property type="term" value="F:GTP binding"/>
    <property type="evidence" value="ECO:0007669"/>
    <property type="project" value="InterPro"/>
</dbReference>
<dbReference type="SMART" id="SM00175">
    <property type="entry name" value="RAB"/>
    <property type="match status" value="1"/>
</dbReference>
<organism evidence="2 3">
    <name type="scientific">Pseudocohnilembus persalinus</name>
    <name type="common">Ciliate</name>
    <dbReference type="NCBI Taxonomy" id="266149"/>
    <lineage>
        <taxon>Eukaryota</taxon>
        <taxon>Sar</taxon>
        <taxon>Alveolata</taxon>
        <taxon>Ciliophora</taxon>
        <taxon>Intramacronucleata</taxon>
        <taxon>Oligohymenophorea</taxon>
        <taxon>Scuticociliatia</taxon>
        <taxon>Philasterida</taxon>
        <taxon>Pseudocohnilembidae</taxon>
        <taxon>Pseudocohnilembus</taxon>
    </lineage>
</organism>
<protein>
    <submittedName>
        <fullName evidence="2">p-loop containing nucleoside triphosphate hydrolase</fullName>
    </submittedName>
</protein>
<dbReference type="OMA" id="HTYESRG"/>
<proteinExistence type="predicted"/>
<reference evidence="2 3" key="1">
    <citation type="journal article" date="2015" name="Sci. Rep.">
        <title>Genome of the facultative scuticociliatosis pathogen Pseudocohnilembus persalinus provides insight into its virulence through horizontal gene transfer.</title>
        <authorList>
            <person name="Xiong J."/>
            <person name="Wang G."/>
            <person name="Cheng J."/>
            <person name="Tian M."/>
            <person name="Pan X."/>
            <person name="Warren A."/>
            <person name="Jiang C."/>
            <person name="Yuan D."/>
            <person name="Miao W."/>
        </authorList>
    </citation>
    <scope>NUCLEOTIDE SEQUENCE [LARGE SCALE GENOMIC DNA]</scope>
    <source>
        <strain evidence="2">36N120E</strain>
    </source>
</reference>
<dbReference type="PRINTS" id="PR00449">
    <property type="entry name" value="RASTRNSFRMNG"/>
</dbReference>
<dbReference type="SMART" id="SM00173">
    <property type="entry name" value="RAS"/>
    <property type="match status" value="1"/>
</dbReference>
<dbReference type="InterPro" id="IPR005225">
    <property type="entry name" value="Small_GTP-bd"/>
</dbReference>
<evidence type="ECO:0000256" key="1">
    <source>
        <dbReference type="ARBA" id="ARBA00022741"/>
    </source>
</evidence>
<keyword evidence="2" id="KW-0378">Hydrolase</keyword>
<dbReference type="GO" id="GO:0003924">
    <property type="term" value="F:GTPase activity"/>
    <property type="evidence" value="ECO:0007669"/>
    <property type="project" value="InterPro"/>
</dbReference>
<comment type="caution">
    <text evidence="2">The sequence shown here is derived from an EMBL/GenBank/DDBJ whole genome shotgun (WGS) entry which is preliminary data.</text>
</comment>
<dbReference type="AlphaFoldDB" id="A0A0V0QJH7"/>
<dbReference type="PROSITE" id="PS51419">
    <property type="entry name" value="RAB"/>
    <property type="match status" value="1"/>
</dbReference>
<dbReference type="OrthoDB" id="5976022at2759"/>